<dbReference type="Proteomes" id="UP000204584">
    <property type="component" value="Segment"/>
</dbReference>
<organism evidence="2 3">
    <name type="scientific">Pandoravirus salinus</name>
    <dbReference type="NCBI Taxonomy" id="1349410"/>
    <lineage>
        <taxon>Viruses</taxon>
        <taxon>Pandoravirus</taxon>
    </lineage>
</organism>
<proteinExistence type="predicted"/>
<feature type="compositionally biased region" description="Polar residues" evidence="1">
    <location>
        <begin position="1"/>
        <end position="12"/>
    </location>
</feature>
<dbReference type="PANTHER" id="PTHR46586">
    <property type="entry name" value="ANKYRIN REPEAT-CONTAINING PROTEIN"/>
    <property type="match status" value="1"/>
</dbReference>
<evidence type="ECO:0008006" key="4">
    <source>
        <dbReference type="Google" id="ProtNLM"/>
    </source>
</evidence>
<evidence type="ECO:0000313" key="3">
    <source>
        <dbReference type="Proteomes" id="UP000204584"/>
    </source>
</evidence>
<sequence length="528" mass="56779">MSHSTTASGTTRWQRRKRRLAKKKEEARAEADDAVDTDVAAGLATMPREILDEITGSIQCIRDMGAWSIATGLPTKGRHLGAIEAENVPTEDVLKAGAPLAIVEPLLALRQVKPSPELATASALGGRLDVYQRVGRGTFVDGARGFDAAGAVLPALIRRGLVDIADDIAVACSSSYMRTIHRGISHRHRVEALKEALRGSHTALARILHDHLDHYAWNECICGESVLPWILESDLPIALATLRRTGCRRAKRESRFLFARAIESGAVDVARLLAERRPENATPLVPHEASVLTAASKGHVDVLAWLYKERQYEMPAEVLGAAARAGHLGILDWAARARNGRPIASWSARYVAYAAVSGNNLGPVIEWLLTRPIDRRDLSVGVAKAALARHGIVVPLLLHNAGIAPFDTWDALEMAVDKGSTYSARVVVSNGGHCDLAVLTRCLSQHDEGMITLLADRYTSADIQTVLDSGLVGICSWAPIAWLVGNVPGLCVRDAHAIFTAPLSMGPYPDPCACARCRCPAAAATAKK</sequence>
<protein>
    <recommendedName>
        <fullName evidence="4">Ankyrin repeat domain containing protein</fullName>
    </recommendedName>
</protein>
<evidence type="ECO:0000256" key="1">
    <source>
        <dbReference type="SAM" id="MobiDB-lite"/>
    </source>
</evidence>
<reference evidence="2 3" key="1">
    <citation type="journal article" date="2013" name="Science">
        <title>Pandoraviruses: amoeba viruses with genomes up to 2.5 Mb reaching that of parasitic eukaryotes.</title>
        <authorList>
            <person name="Philippe N."/>
            <person name="Legendre M."/>
            <person name="Doutre G."/>
            <person name="Coute Y."/>
            <person name="Poirot O."/>
            <person name="Lescot M."/>
            <person name="Arslan D."/>
            <person name="Seltzer V."/>
            <person name="Bertaux L."/>
            <person name="Bruley C."/>
            <person name="Garin J."/>
            <person name="Claverie J.M."/>
            <person name="Abergel C."/>
        </authorList>
    </citation>
    <scope>NUCLEOTIDE SEQUENCE [LARGE SCALE GENOMIC DNA]</scope>
</reference>
<feature type="compositionally biased region" description="Basic residues" evidence="1">
    <location>
        <begin position="13"/>
        <end position="22"/>
    </location>
</feature>
<dbReference type="EMBL" id="KC977571">
    <property type="protein sequence ID" value="AGO84345.1"/>
    <property type="molecule type" value="Genomic_DNA"/>
</dbReference>
<dbReference type="PANTHER" id="PTHR46586:SF3">
    <property type="entry name" value="ANKYRIN REPEAT-CONTAINING PROTEIN"/>
    <property type="match status" value="1"/>
</dbReference>
<gene>
    <name evidence="2" type="ORF">psal_cds_521</name>
</gene>
<keyword evidence="3" id="KW-1185">Reference proteome</keyword>
<dbReference type="GeneID" id="16606132"/>
<dbReference type="RefSeq" id="YP_008437416.1">
    <property type="nucleotide sequence ID" value="NC_022098.1"/>
</dbReference>
<feature type="region of interest" description="Disordered" evidence="1">
    <location>
        <begin position="1"/>
        <end position="32"/>
    </location>
</feature>
<dbReference type="InterPro" id="IPR052050">
    <property type="entry name" value="SecEffector_AnkRepeat"/>
</dbReference>
<name>S4W2D9_9VIRU</name>
<dbReference type="KEGG" id="vg:16606132"/>
<evidence type="ECO:0000313" key="2">
    <source>
        <dbReference type="EMBL" id="AGO84345.1"/>
    </source>
</evidence>
<accession>S4W2D9</accession>